<dbReference type="STRING" id="42156.A0A3P6U9M7"/>
<dbReference type="GO" id="GO:0006417">
    <property type="term" value="P:regulation of translation"/>
    <property type="evidence" value="ECO:0007669"/>
    <property type="project" value="UniProtKB-KW"/>
</dbReference>
<dbReference type="Gene3D" id="3.30.760.10">
    <property type="entry name" value="RNA Cap, Translation Initiation Factor Eif4e"/>
    <property type="match status" value="1"/>
</dbReference>
<dbReference type="PROSITE" id="PS00813">
    <property type="entry name" value="IF4E"/>
    <property type="match status" value="1"/>
</dbReference>
<sequence>MTVGSFSEFQSFGDLGCDLAVFRLSNSSLMVVLIRAIMAIDDVAPERSVPEMMVAVKCNGDTVHHPDEETDLPCGSPEAKNEMLVLSHPLKYVWTYWYLNDQRDKSWEKRLKVVSDFSTVEEFWALYINIRPPSLLPTACDYSVFKKDIQPMWEVPENAKGGRWLITIDKSRHHDLLDVIWLEVLLAVVGQQFGKYTADICGVVVNIRNKGSKISIWTTDCNNDESNCKIGEILKQKLMNPAIDSKIQRPIFDVLRYEDHQEVQNKSSSSVKAKHIITASD</sequence>
<evidence type="ECO:0000256" key="2">
    <source>
        <dbReference type="ARBA" id="ARBA00022540"/>
    </source>
</evidence>
<reference evidence="8 9" key="1">
    <citation type="submission" date="2018-08" db="EMBL/GenBank/DDBJ databases">
        <authorList>
            <person name="Laetsch R D."/>
            <person name="Stevens L."/>
            <person name="Kumar S."/>
            <person name="Blaxter L. M."/>
        </authorList>
    </citation>
    <scope>NUCLEOTIDE SEQUENCE [LARGE SCALE GENOMIC DNA]</scope>
</reference>
<dbReference type="PANTHER" id="PTHR11960">
    <property type="entry name" value="EUKARYOTIC TRANSLATION INITIATION FACTOR 4E RELATED"/>
    <property type="match status" value="1"/>
</dbReference>
<dbReference type="Pfam" id="PF01652">
    <property type="entry name" value="IF4E"/>
    <property type="match status" value="1"/>
</dbReference>
<evidence type="ECO:0000256" key="3">
    <source>
        <dbReference type="ARBA" id="ARBA00022845"/>
    </source>
</evidence>
<dbReference type="InterPro" id="IPR019770">
    <property type="entry name" value="TIF_eIF_4E_CS"/>
</dbReference>
<keyword evidence="3" id="KW-0810">Translation regulation</keyword>
<dbReference type="GO" id="GO:0003743">
    <property type="term" value="F:translation initiation factor activity"/>
    <property type="evidence" value="ECO:0007669"/>
    <property type="project" value="UniProtKB-KW"/>
</dbReference>
<evidence type="ECO:0000256" key="5">
    <source>
        <dbReference type="ARBA" id="ARBA00022917"/>
    </source>
</evidence>
<evidence type="ECO:0000313" key="8">
    <source>
        <dbReference type="EMBL" id="VDK74964.1"/>
    </source>
</evidence>
<gene>
    <name evidence="8" type="ORF">NLS_LOCUS2696</name>
</gene>
<dbReference type="Proteomes" id="UP000277928">
    <property type="component" value="Unassembled WGS sequence"/>
</dbReference>
<dbReference type="OrthoDB" id="590761at2759"/>
<dbReference type="OMA" id="WALYINI"/>
<dbReference type="PANTHER" id="PTHR11960:SF8">
    <property type="entry name" value="EUKARYOTIC TRANSLATION INITIATION FACTOR 4E1-RELATED"/>
    <property type="match status" value="1"/>
</dbReference>
<evidence type="ECO:0000256" key="6">
    <source>
        <dbReference type="ARBA" id="ARBA00032656"/>
    </source>
</evidence>
<proteinExistence type="inferred from homology"/>
<dbReference type="GO" id="GO:0016281">
    <property type="term" value="C:eukaryotic translation initiation factor 4F complex"/>
    <property type="evidence" value="ECO:0007669"/>
    <property type="project" value="TreeGrafter"/>
</dbReference>
<evidence type="ECO:0000256" key="7">
    <source>
        <dbReference type="RuleBase" id="RU004374"/>
    </source>
</evidence>
<keyword evidence="5 7" id="KW-0648">Protein biosynthesis</keyword>
<keyword evidence="9" id="KW-1185">Reference proteome</keyword>
<organism evidence="8 9">
    <name type="scientific">Litomosoides sigmodontis</name>
    <name type="common">Filarial nematode worm</name>
    <dbReference type="NCBI Taxonomy" id="42156"/>
    <lineage>
        <taxon>Eukaryota</taxon>
        <taxon>Metazoa</taxon>
        <taxon>Ecdysozoa</taxon>
        <taxon>Nematoda</taxon>
        <taxon>Chromadorea</taxon>
        <taxon>Rhabditida</taxon>
        <taxon>Spirurina</taxon>
        <taxon>Spiruromorpha</taxon>
        <taxon>Filarioidea</taxon>
        <taxon>Onchocercidae</taxon>
        <taxon>Litomosoides</taxon>
    </lineage>
</organism>
<evidence type="ECO:0000313" key="9">
    <source>
        <dbReference type="Proteomes" id="UP000277928"/>
    </source>
</evidence>
<dbReference type="GO" id="GO:0000340">
    <property type="term" value="F:RNA 7-methylguanosine cap binding"/>
    <property type="evidence" value="ECO:0007669"/>
    <property type="project" value="UniProtKB-ARBA"/>
</dbReference>
<keyword evidence="4 7" id="KW-0694">RNA-binding</keyword>
<accession>A0A3P6U9M7</accession>
<dbReference type="SUPFAM" id="SSF55418">
    <property type="entry name" value="eIF4e-like"/>
    <property type="match status" value="1"/>
</dbReference>
<dbReference type="InterPro" id="IPR023398">
    <property type="entry name" value="TIF_eIF4e-like"/>
</dbReference>
<evidence type="ECO:0000256" key="4">
    <source>
        <dbReference type="ARBA" id="ARBA00022884"/>
    </source>
</evidence>
<dbReference type="EMBL" id="UYRX01000129">
    <property type="protein sequence ID" value="VDK74964.1"/>
    <property type="molecule type" value="Genomic_DNA"/>
</dbReference>
<keyword evidence="2 7" id="KW-0396">Initiation factor</keyword>
<protein>
    <recommendedName>
        <fullName evidence="6">eIF-4F 25 kDa subunit</fullName>
    </recommendedName>
</protein>
<dbReference type="AlphaFoldDB" id="A0A3P6U9M7"/>
<dbReference type="InterPro" id="IPR001040">
    <property type="entry name" value="TIF_eIF_4E"/>
</dbReference>
<comment type="similarity">
    <text evidence="1 7">Belongs to the eukaryotic initiation factor 4E family.</text>
</comment>
<name>A0A3P6U9M7_LITSI</name>
<evidence type="ECO:0000256" key="1">
    <source>
        <dbReference type="ARBA" id="ARBA00009860"/>
    </source>
</evidence>